<sequence>MGATSRPDAAAAGEPWRMWSCCCSSS</sequence>
<protein>
    <submittedName>
        <fullName evidence="1">Uncharacterized protein</fullName>
    </submittedName>
</protein>
<accession>A0A0A9B6F1</accession>
<evidence type="ECO:0000313" key="1">
    <source>
        <dbReference type="EMBL" id="JAD59559.1"/>
    </source>
</evidence>
<reference evidence="1" key="1">
    <citation type="submission" date="2014-09" db="EMBL/GenBank/DDBJ databases">
        <authorList>
            <person name="Magalhaes I.L.F."/>
            <person name="Oliveira U."/>
            <person name="Santos F.R."/>
            <person name="Vidigal T.H.D.A."/>
            <person name="Brescovit A.D."/>
            <person name="Santos A.J."/>
        </authorList>
    </citation>
    <scope>NUCLEOTIDE SEQUENCE</scope>
    <source>
        <tissue evidence="1">Shoot tissue taken approximately 20 cm above the soil surface</tissue>
    </source>
</reference>
<proteinExistence type="predicted"/>
<organism evidence="1">
    <name type="scientific">Arundo donax</name>
    <name type="common">Giant reed</name>
    <name type="synonym">Donax arundinaceus</name>
    <dbReference type="NCBI Taxonomy" id="35708"/>
    <lineage>
        <taxon>Eukaryota</taxon>
        <taxon>Viridiplantae</taxon>
        <taxon>Streptophyta</taxon>
        <taxon>Embryophyta</taxon>
        <taxon>Tracheophyta</taxon>
        <taxon>Spermatophyta</taxon>
        <taxon>Magnoliopsida</taxon>
        <taxon>Liliopsida</taxon>
        <taxon>Poales</taxon>
        <taxon>Poaceae</taxon>
        <taxon>PACMAD clade</taxon>
        <taxon>Arundinoideae</taxon>
        <taxon>Arundineae</taxon>
        <taxon>Arundo</taxon>
    </lineage>
</organism>
<dbReference type="AlphaFoldDB" id="A0A0A9B6F1"/>
<reference evidence="1" key="2">
    <citation type="journal article" date="2015" name="Data Brief">
        <title>Shoot transcriptome of the giant reed, Arundo donax.</title>
        <authorList>
            <person name="Barrero R.A."/>
            <person name="Guerrero F.D."/>
            <person name="Moolhuijzen P."/>
            <person name="Goolsby J.A."/>
            <person name="Tidwell J."/>
            <person name="Bellgard S.E."/>
            <person name="Bellgard M.I."/>
        </authorList>
    </citation>
    <scope>NUCLEOTIDE SEQUENCE</scope>
    <source>
        <tissue evidence="1">Shoot tissue taken approximately 20 cm above the soil surface</tissue>
    </source>
</reference>
<name>A0A0A9B6F1_ARUDO</name>
<dbReference type="EMBL" id="GBRH01238336">
    <property type="protein sequence ID" value="JAD59559.1"/>
    <property type="molecule type" value="Transcribed_RNA"/>
</dbReference>